<sequence>MKGQGLLPAPGLVAALMVESAGAATMVSAGSGVGTPWD</sequence>
<dbReference type="Proteomes" id="UP000198802">
    <property type="component" value="Unassembled WGS sequence"/>
</dbReference>
<accession>A0A0S4QV93</accession>
<protein>
    <submittedName>
        <fullName evidence="1">Uncharacterized protein</fullName>
    </submittedName>
</protein>
<reference evidence="2" key="1">
    <citation type="submission" date="2015-11" db="EMBL/GenBank/DDBJ databases">
        <authorList>
            <person name="Varghese N."/>
        </authorList>
    </citation>
    <scope>NUCLEOTIDE SEQUENCE [LARGE SCALE GENOMIC DNA]</scope>
    <source>
        <strain evidence="2">DSM 45899</strain>
    </source>
</reference>
<name>A0A0S4QV93_9ACTN</name>
<evidence type="ECO:0000313" key="1">
    <source>
        <dbReference type="EMBL" id="CUU59627.1"/>
    </source>
</evidence>
<dbReference type="AlphaFoldDB" id="A0A0S4QV93"/>
<evidence type="ECO:0000313" key="2">
    <source>
        <dbReference type="Proteomes" id="UP000198802"/>
    </source>
</evidence>
<gene>
    <name evidence="1" type="ORF">Ga0074812_1307</name>
</gene>
<keyword evidence="2" id="KW-1185">Reference proteome</keyword>
<organism evidence="1 2">
    <name type="scientific">Parafrankia irregularis</name>
    <dbReference type="NCBI Taxonomy" id="795642"/>
    <lineage>
        <taxon>Bacteria</taxon>
        <taxon>Bacillati</taxon>
        <taxon>Actinomycetota</taxon>
        <taxon>Actinomycetes</taxon>
        <taxon>Frankiales</taxon>
        <taxon>Frankiaceae</taxon>
        <taxon>Parafrankia</taxon>
    </lineage>
</organism>
<dbReference type="EMBL" id="FAOZ01000030">
    <property type="protein sequence ID" value="CUU59627.1"/>
    <property type="molecule type" value="Genomic_DNA"/>
</dbReference>
<proteinExistence type="predicted"/>